<accession>A0ABN9AA98</accession>
<feature type="transmembrane region" description="Helical" evidence="8">
    <location>
        <begin position="163"/>
        <end position="186"/>
    </location>
</feature>
<name>A0ABN9AA98_9NEOB</name>
<feature type="compositionally biased region" description="Basic and acidic residues" evidence="9">
    <location>
        <begin position="192"/>
        <end position="209"/>
    </location>
</feature>
<evidence type="ECO:0000256" key="6">
    <source>
        <dbReference type="ARBA" id="ARBA00022989"/>
    </source>
</evidence>
<sequence>MASVELQISAFVVALMGVCAAIVATLLPNWKVNSETGANIITAVTEMQGLWMDCTWYSTGMFSCTVKYSILSLPIYIQTVRTTMVLSCIFSAFGICISIAGMKCTKLGGDPQTKSNIAFAGGTCFLLAGIFGMISVSWYMKEIISSFLDPSIPDSGKHEPGGAVYLGFISAGLHILAGAIFCASCSKRQQERTQSRPKKRLEPEAEHSENNNASYNLQDYV</sequence>
<keyword evidence="11" id="KW-1185">Reference proteome</keyword>
<feature type="transmembrane region" description="Helical" evidence="8">
    <location>
        <begin position="83"/>
        <end position="105"/>
    </location>
</feature>
<organism evidence="10 11">
    <name type="scientific">Staurois parvus</name>
    <dbReference type="NCBI Taxonomy" id="386267"/>
    <lineage>
        <taxon>Eukaryota</taxon>
        <taxon>Metazoa</taxon>
        <taxon>Chordata</taxon>
        <taxon>Craniata</taxon>
        <taxon>Vertebrata</taxon>
        <taxon>Euteleostomi</taxon>
        <taxon>Amphibia</taxon>
        <taxon>Batrachia</taxon>
        <taxon>Anura</taxon>
        <taxon>Neobatrachia</taxon>
        <taxon>Ranoidea</taxon>
        <taxon>Ranidae</taxon>
        <taxon>Staurois</taxon>
    </lineage>
</organism>
<evidence type="ECO:0000313" key="10">
    <source>
        <dbReference type="EMBL" id="CAI9532125.1"/>
    </source>
</evidence>
<dbReference type="InterPro" id="IPR017974">
    <property type="entry name" value="Claudin_CS"/>
</dbReference>
<keyword evidence="4 8" id="KW-0812">Transmembrane</keyword>
<evidence type="ECO:0000256" key="3">
    <source>
        <dbReference type="ARBA" id="ARBA00022475"/>
    </source>
</evidence>
<dbReference type="PROSITE" id="PS01346">
    <property type="entry name" value="CLAUDIN"/>
    <property type="match status" value="1"/>
</dbReference>
<comment type="similarity">
    <text evidence="1 8">Belongs to the claudin family.</text>
</comment>
<gene>
    <name evidence="10" type="ORF">SPARVUS_LOCUS105956</name>
</gene>
<proteinExistence type="inferred from homology"/>
<feature type="transmembrane region" description="Helical" evidence="8">
    <location>
        <begin position="117"/>
        <end position="140"/>
    </location>
</feature>
<dbReference type="InterPro" id="IPR004031">
    <property type="entry name" value="PMP22/EMP/MP20/Claudin"/>
</dbReference>
<comment type="caution">
    <text evidence="10">The sequence shown here is derived from an EMBL/GenBank/DDBJ whole genome shotgun (WGS) entry which is preliminary data.</text>
</comment>
<dbReference type="Gene3D" id="1.20.140.150">
    <property type="match status" value="1"/>
</dbReference>
<dbReference type="Pfam" id="PF00822">
    <property type="entry name" value="PMP22_Claudin"/>
    <property type="match status" value="1"/>
</dbReference>
<feature type="transmembrane region" description="Helical" evidence="8">
    <location>
        <begin position="6"/>
        <end position="27"/>
    </location>
</feature>
<comment type="function">
    <text evidence="8">Claudins function as major constituents of the tight junction complexes that regulate the permeability of epithelia.</text>
</comment>
<reference evidence="10" key="1">
    <citation type="submission" date="2023-05" db="EMBL/GenBank/DDBJ databases">
        <authorList>
            <person name="Stuckert A."/>
        </authorList>
    </citation>
    <scope>NUCLEOTIDE SEQUENCE</scope>
</reference>
<feature type="compositionally biased region" description="Polar residues" evidence="9">
    <location>
        <begin position="210"/>
        <end position="221"/>
    </location>
</feature>
<feature type="region of interest" description="Disordered" evidence="9">
    <location>
        <begin position="192"/>
        <end position="221"/>
    </location>
</feature>
<evidence type="ECO:0000313" key="11">
    <source>
        <dbReference type="Proteomes" id="UP001162483"/>
    </source>
</evidence>
<keyword evidence="6 8" id="KW-1133">Transmembrane helix</keyword>
<evidence type="ECO:0000256" key="7">
    <source>
        <dbReference type="ARBA" id="ARBA00023136"/>
    </source>
</evidence>
<keyword evidence="2 8" id="KW-0796">Tight junction</keyword>
<evidence type="ECO:0000256" key="8">
    <source>
        <dbReference type="RuleBase" id="RU060637"/>
    </source>
</evidence>
<dbReference type="PANTHER" id="PTHR12002">
    <property type="entry name" value="CLAUDIN"/>
    <property type="match status" value="1"/>
</dbReference>
<evidence type="ECO:0000256" key="4">
    <source>
        <dbReference type="ARBA" id="ARBA00022692"/>
    </source>
</evidence>
<evidence type="ECO:0000256" key="5">
    <source>
        <dbReference type="ARBA" id="ARBA00022949"/>
    </source>
</evidence>
<dbReference type="Proteomes" id="UP001162483">
    <property type="component" value="Unassembled WGS sequence"/>
</dbReference>
<evidence type="ECO:0000256" key="1">
    <source>
        <dbReference type="ARBA" id="ARBA00008295"/>
    </source>
</evidence>
<dbReference type="InterPro" id="IPR006187">
    <property type="entry name" value="Claudin"/>
</dbReference>
<protein>
    <recommendedName>
        <fullName evidence="8">Claudin</fullName>
    </recommendedName>
</protein>
<keyword evidence="3 8" id="KW-1003">Cell membrane</keyword>
<dbReference type="PRINTS" id="PR01077">
    <property type="entry name" value="CLAUDIN"/>
</dbReference>
<dbReference type="EMBL" id="CATNWA010000039">
    <property type="protein sequence ID" value="CAI9532125.1"/>
    <property type="molecule type" value="Genomic_DNA"/>
</dbReference>
<keyword evidence="7 8" id="KW-0472">Membrane</keyword>
<evidence type="ECO:0000256" key="2">
    <source>
        <dbReference type="ARBA" id="ARBA00022427"/>
    </source>
</evidence>
<keyword evidence="5 8" id="KW-0965">Cell junction</keyword>
<comment type="subcellular location">
    <subcellularLocation>
        <location evidence="8">Cell junction</location>
        <location evidence="8">Tight junction</location>
    </subcellularLocation>
    <subcellularLocation>
        <location evidence="8">Cell membrane</location>
        <topology evidence="8">Multi-pass membrane protein</topology>
    </subcellularLocation>
</comment>
<evidence type="ECO:0000256" key="9">
    <source>
        <dbReference type="SAM" id="MobiDB-lite"/>
    </source>
</evidence>